<protein>
    <submittedName>
        <fullName evidence="2">Uncharacterized protein</fullName>
    </submittedName>
</protein>
<evidence type="ECO:0000313" key="2">
    <source>
        <dbReference type="EMBL" id="KZT73132.1"/>
    </source>
</evidence>
<accession>A0A165TA05</accession>
<dbReference type="Proteomes" id="UP000076727">
    <property type="component" value="Unassembled WGS sequence"/>
</dbReference>
<gene>
    <name evidence="2" type="ORF">DAEQUDRAFT_508459</name>
</gene>
<reference evidence="2 3" key="1">
    <citation type="journal article" date="2016" name="Mol. Biol. Evol.">
        <title>Comparative Genomics of Early-Diverging Mushroom-Forming Fungi Provides Insights into the Origins of Lignocellulose Decay Capabilities.</title>
        <authorList>
            <person name="Nagy L.G."/>
            <person name="Riley R."/>
            <person name="Tritt A."/>
            <person name="Adam C."/>
            <person name="Daum C."/>
            <person name="Floudas D."/>
            <person name="Sun H."/>
            <person name="Yadav J.S."/>
            <person name="Pangilinan J."/>
            <person name="Larsson K.H."/>
            <person name="Matsuura K."/>
            <person name="Barry K."/>
            <person name="Labutti K."/>
            <person name="Kuo R."/>
            <person name="Ohm R.A."/>
            <person name="Bhattacharya S.S."/>
            <person name="Shirouzu T."/>
            <person name="Yoshinaga Y."/>
            <person name="Martin F.M."/>
            <person name="Grigoriev I.V."/>
            <person name="Hibbett D.S."/>
        </authorList>
    </citation>
    <scope>NUCLEOTIDE SEQUENCE [LARGE SCALE GENOMIC DNA]</scope>
    <source>
        <strain evidence="2 3">L-15889</strain>
    </source>
</reference>
<feature type="compositionally biased region" description="Basic and acidic residues" evidence="1">
    <location>
        <begin position="103"/>
        <end position="116"/>
    </location>
</feature>
<feature type="region of interest" description="Disordered" evidence="1">
    <location>
        <begin position="68"/>
        <end position="122"/>
    </location>
</feature>
<dbReference type="EMBL" id="KV429038">
    <property type="protein sequence ID" value="KZT73132.1"/>
    <property type="molecule type" value="Genomic_DNA"/>
</dbReference>
<evidence type="ECO:0000256" key="1">
    <source>
        <dbReference type="SAM" id="MobiDB-lite"/>
    </source>
</evidence>
<sequence>MGGANYMGGKRNFVRARAKDAAGKAQRNHFGKQRLGILAKCLSKAPLEKSSSAASVVHAVSRISLAHAKRDFQIQPRNAPPSEHGSLSHLKNLGLSSLHHRQHTPDRSSRASDKSTSHSSARSSRILDALDVSVRMLSYAYMRVARP</sequence>
<name>A0A165TA05_9APHY</name>
<dbReference type="AlphaFoldDB" id="A0A165TA05"/>
<dbReference type="OrthoDB" id="3260134at2759"/>
<evidence type="ECO:0000313" key="3">
    <source>
        <dbReference type="Proteomes" id="UP000076727"/>
    </source>
</evidence>
<keyword evidence="3" id="KW-1185">Reference proteome</keyword>
<proteinExistence type="predicted"/>
<organism evidence="2 3">
    <name type="scientific">Daedalea quercina L-15889</name>
    <dbReference type="NCBI Taxonomy" id="1314783"/>
    <lineage>
        <taxon>Eukaryota</taxon>
        <taxon>Fungi</taxon>
        <taxon>Dikarya</taxon>
        <taxon>Basidiomycota</taxon>
        <taxon>Agaricomycotina</taxon>
        <taxon>Agaricomycetes</taxon>
        <taxon>Polyporales</taxon>
        <taxon>Fomitopsis</taxon>
    </lineage>
</organism>